<feature type="compositionally biased region" description="Polar residues" evidence="3">
    <location>
        <begin position="80"/>
        <end position="95"/>
    </location>
</feature>
<dbReference type="CDD" id="cd12148">
    <property type="entry name" value="fungal_TF_MHR"/>
    <property type="match status" value="1"/>
</dbReference>
<sequence length="736" mass="80722">MASTAPQSRPYRSHRVPACIRCRSRKIRCQIDIPGEPCNACRTATQPGQERLQCQYIESSSSSKPESPNSRPTTKRRRISNYNNVNDSEANTPVRPSSAPLLHKPSSHPSASIILAPHVAEDVDIVQRHISRDASASIPGTTSMGNSGTGSATATTSAPATQPYSTVFRDVSNPIVYLTVPRFRTGLAPELGAGREQFEVISQIVGPFKREVVNLYMSHVHFSFPILDEETCARLLQKDGNQAVPNSVLCCVYAAGLTQWNLSSTLRMHPKPNLHFVFTKAISAVLEDFLSPSMGTVAAALLDQIGRPSVSIVGNLTLCGRTVALAQAFGLHRDPSKWNITSPEKVARIRTWWGVLITDHWSSLAHGVPPQISKRFYDVPRPTIATLLPSTFPDGRIGPTDTQKHATANFVHLCALTELLGEVLPLVYQVQPLVSDLDSVSHPAVPDQAIQDSKTRLSILEHQIPPWRSQVSSPGLSNLWFCFLSTRLLLSRVTLRAAVVRGDVTRKLAGLRELHSAAKGVLEFILRLGQIEFRDFWFPYATHLLVQAVTVSLRCTLETESSEARQVSVSMLQRVLDHIRYARDTYDWDIADYCLERCTDSVSKVAAIFQSSHSTASATASSQSQQSHQLSHDHLHHSQLPPHLNQHRSNIANTSSSSTIPPTNHSRTYPSSPVDLQPTVTASADPLAFADPNAADPLPLSDLLDASGNSLFDFDFDMSMSWEALWDAPSGVGMGM</sequence>
<dbReference type="GO" id="GO:0001080">
    <property type="term" value="P:nitrogen catabolite activation of transcription from RNA polymerase II promoter"/>
    <property type="evidence" value="ECO:0007669"/>
    <property type="project" value="TreeGrafter"/>
</dbReference>
<dbReference type="GO" id="GO:0000981">
    <property type="term" value="F:DNA-binding transcription factor activity, RNA polymerase II-specific"/>
    <property type="evidence" value="ECO:0007669"/>
    <property type="project" value="InterPro"/>
</dbReference>
<proteinExistence type="predicted"/>
<comment type="caution">
    <text evidence="5">The sequence shown here is derived from an EMBL/GenBank/DDBJ whole genome shotgun (WGS) entry which is preliminary data.</text>
</comment>
<dbReference type="SUPFAM" id="SSF57701">
    <property type="entry name" value="Zn2/Cys6 DNA-binding domain"/>
    <property type="match status" value="1"/>
</dbReference>
<feature type="domain" description="Zn(2)-C6 fungal-type" evidence="4">
    <location>
        <begin position="18"/>
        <end position="56"/>
    </location>
</feature>
<evidence type="ECO:0000256" key="3">
    <source>
        <dbReference type="SAM" id="MobiDB-lite"/>
    </source>
</evidence>
<dbReference type="PANTHER" id="PTHR31668:SF10">
    <property type="entry name" value="ZN(II)2CYS6 TRANSCRIPTION FACTOR (EUROFUNG)"/>
    <property type="match status" value="1"/>
</dbReference>
<feature type="compositionally biased region" description="Low complexity" evidence="3">
    <location>
        <begin position="617"/>
        <end position="629"/>
    </location>
</feature>
<dbReference type="Gene3D" id="4.10.240.10">
    <property type="entry name" value="Zn(2)-C6 fungal-type DNA-binding domain"/>
    <property type="match status" value="1"/>
</dbReference>
<evidence type="ECO:0000256" key="1">
    <source>
        <dbReference type="ARBA" id="ARBA00022723"/>
    </source>
</evidence>
<dbReference type="InterPro" id="IPR036864">
    <property type="entry name" value="Zn2-C6_fun-type_DNA-bd_sf"/>
</dbReference>
<feature type="region of interest" description="Disordered" evidence="3">
    <location>
        <begin position="617"/>
        <end position="677"/>
    </location>
</feature>
<feature type="compositionally biased region" description="Low complexity" evidence="3">
    <location>
        <begin position="140"/>
        <end position="160"/>
    </location>
</feature>
<feature type="region of interest" description="Disordered" evidence="3">
    <location>
        <begin position="134"/>
        <end position="160"/>
    </location>
</feature>
<protein>
    <recommendedName>
        <fullName evidence="4">Zn(2)-C6 fungal-type domain-containing protein</fullName>
    </recommendedName>
</protein>
<gene>
    <name evidence="5" type="ORF">PDIGIT_LOCUS8126</name>
</gene>
<dbReference type="PANTHER" id="PTHR31668">
    <property type="entry name" value="GLUCOSE TRANSPORT TRANSCRIPTION REGULATOR RGT1-RELATED-RELATED"/>
    <property type="match status" value="1"/>
</dbReference>
<feature type="compositionally biased region" description="Low complexity" evidence="3">
    <location>
        <begin position="649"/>
        <end position="666"/>
    </location>
</feature>
<feature type="compositionally biased region" description="Low complexity" evidence="3">
    <location>
        <begin position="58"/>
        <end position="70"/>
    </location>
</feature>
<dbReference type="AlphaFoldDB" id="A0A9W4UFI1"/>
<dbReference type="PROSITE" id="PS50048">
    <property type="entry name" value="ZN2_CY6_FUNGAL_2"/>
    <property type="match status" value="1"/>
</dbReference>
<keyword evidence="2" id="KW-0539">Nucleus</keyword>
<organism evidence="5 6">
    <name type="scientific">Periconia digitata</name>
    <dbReference type="NCBI Taxonomy" id="1303443"/>
    <lineage>
        <taxon>Eukaryota</taxon>
        <taxon>Fungi</taxon>
        <taxon>Dikarya</taxon>
        <taxon>Ascomycota</taxon>
        <taxon>Pezizomycotina</taxon>
        <taxon>Dothideomycetes</taxon>
        <taxon>Pleosporomycetidae</taxon>
        <taxon>Pleosporales</taxon>
        <taxon>Massarineae</taxon>
        <taxon>Periconiaceae</taxon>
        <taxon>Periconia</taxon>
    </lineage>
</organism>
<dbReference type="SMART" id="SM00906">
    <property type="entry name" value="Fungal_trans"/>
    <property type="match status" value="1"/>
</dbReference>
<dbReference type="GO" id="GO:0003677">
    <property type="term" value="F:DNA binding"/>
    <property type="evidence" value="ECO:0007669"/>
    <property type="project" value="InterPro"/>
</dbReference>
<dbReference type="InterPro" id="IPR007219">
    <property type="entry name" value="XnlR_reg_dom"/>
</dbReference>
<dbReference type="InterPro" id="IPR050797">
    <property type="entry name" value="Carb_Metab_Trans_Reg"/>
</dbReference>
<reference evidence="5" key="1">
    <citation type="submission" date="2023-01" db="EMBL/GenBank/DDBJ databases">
        <authorList>
            <person name="Van Ghelder C."/>
            <person name="Rancurel C."/>
        </authorList>
    </citation>
    <scope>NUCLEOTIDE SEQUENCE</scope>
    <source>
        <strain evidence="5">CNCM I-4278</strain>
    </source>
</reference>
<evidence type="ECO:0000256" key="2">
    <source>
        <dbReference type="ARBA" id="ARBA00023242"/>
    </source>
</evidence>
<dbReference type="Pfam" id="PF04082">
    <property type="entry name" value="Fungal_trans"/>
    <property type="match status" value="1"/>
</dbReference>
<dbReference type="GO" id="GO:0005634">
    <property type="term" value="C:nucleus"/>
    <property type="evidence" value="ECO:0007669"/>
    <property type="project" value="TreeGrafter"/>
</dbReference>
<evidence type="ECO:0000313" key="6">
    <source>
        <dbReference type="Proteomes" id="UP001152607"/>
    </source>
</evidence>
<dbReference type="OrthoDB" id="3034343at2759"/>
<evidence type="ECO:0000259" key="4">
    <source>
        <dbReference type="PROSITE" id="PS50048"/>
    </source>
</evidence>
<dbReference type="Proteomes" id="UP001152607">
    <property type="component" value="Unassembled WGS sequence"/>
</dbReference>
<dbReference type="InterPro" id="IPR001138">
    <property type="entry name" value="Zn2Cys6_DnaBD"/>
</dbReference>
<dbReference type="GO" id="GO:0008270">
    <property type="term" value="F:zinc ion binding"/>
    <property type="evidence" value="ECO:0007669"/>
    <property type="project" value="InterPro"/>
</dbReference>
<dbReference type="GO" id="GO:0006351">
    <property type="term" value="P:DNA-templated transcription"/>
    <property type="evidence" value="ECO:0007669"/>
    <property type="project" value="InterPro"/>
</dbReference>
<keyword evidence="1" id="KW-0479">Metal-binding</keyword>
<accession>A0A9W4UFI1</accession>
<evidence type="ECO:0000313" key="5">
    <source>
        <dbReference type="EMBL" id="CAI6335050.1"/>
    </source>
</evidence>
<dbReference type="CDD" id="cd00067">
    <property type="entry name" value="GAL4"/>
    <property type="match status" value="1"/>
</dbReference>
<keyword evidence="6" id="KW-1185">Reference proteome</keyword>
<dbReference type="EMBL" id="CAOQHR010000005">
    <property type="protein sequence ID" value="CAI6335050.1"/>
    <property type="molecule type" value="Genomic_DNA"/>
</dbReference>
<feature type="region of interest" description="Disordered" evidence="3">
    <location>
        <begin position="57"/>
        <end position="107"/>
    </location>
</feature>
<name>A0A9W4UFI1_9PLEO</name>